<evidence type="ECO:0000313" key="2">
    <source>
        <dbReference type="Proteomes" id="UP000320791"/>
    </source>
</evidence>
<comment type="caution">
    <text evidence="1">The sequence shown here is derived from an EMBL/GenBank/DDBJ whole genome shotgun (WGS) entry which is preliminary data.</text>
</comment>
<gene>
    <name evidence="1" type="ORF">FRX94_11985</name>
</gene>
<evidence type="ECO:0000313" key="1">
    <source>
        <dbReference type="EMBL" id="TWT18256.1"/>
    </source>
</evidence>
<reference evidence="1 2" key="1">
    <citation type="submission" date="2019-08" db="EMBL/GenBank/DDBJ databases">
        <authorList>
            <person name="Lei W."/>
        </authorList>
    </citation>
    <scope>NUCLEOTIDE SEQUENCE [LARGE SCALE GENOMIC DNA]</scope>
    <source>
        <strain evidence="1 2">CCUG 58627</strain>
    </source>
</reference>
<keyword evidence="2" id="KW-1185">Reference proteome</keyword>
<organism evidence="1 2">
    <name type="scientific">Corynebacterium canis</name>
    <dbReference type="NCBI Taxonomy" id="679663"/>
    <lineage>
        <taxon>Bacteria</taxon>
        <taxon>Bacillati</taxon>
        <taxon>Actinomycetota</taxon>
        <taxon>Actinomycetes</taxon>
        <taxon>Mycobacteriales</taxon>
        <taxon>Corynebacteriaceae</taxon>
        <taxon>Corynebacterium</taxon>
    </lineage>
</organism>
<dbReference type="Proteomes" id="UP000320791">
    <property type="component" value="Unassembled WGS sequence"/>
</dbReference>
<accession>A0A5C5TX09</accession>
<dbReference type="SUPFAM" id="SSF101898">
    <property type="entry name" value="NHL repeat"/>
    <property type="match status" value="1"/>
</dbReference>
<dbReference type="EMBL" id="VOHM01000036">
    <property type="protein sequence ID" value="TWT18256.1"/>
    <property type="molecule type" value="Genomic_DNA"/>
</dbReference>
<proteinExistence type="predicted"/>
<dbReference type="RefSeq" id="WP_146325581.1">
    <property type="nucleotide sequence ID" value="NZ_BAABLR010000019.1"/>
</dbReference>
<protein>
    <submittedName>
        <fullName evidence="1">Uncharacterized protein</fullName>
    </submittedName>
</protein>
<sequence length="376" mass="41585">MLAVVVARILLIPREEIVSHKPAFIGISGEAVKTLTMNPRDNVVLTSEAGDKLELLQTRAEYFPAIARLGDNFVVPDDDHLLVLDKQLNLVRKLHVPGLGVGYLSDSRSSSNGNVAALYFNDGTVEQDERHLMVLAEGDRVFSMHTRYKPVAVATCDDASVVWAEHFPESDDHAGGPGITRITRATINGEVAKYEFPYEAEYQPSFDSSINCLDEPSYVTYFSGDELLVVKIRFVDGKVEIVDRGTMPTPEQTTIGRSSHGSGNKYYVYGESGAMHRIDLDTRSVDYSVKVLDSRFIIRSITFEGDTALIVAAFEDFDFEQTVSLVDLNNPQCVSHPTVLRGYDTPPKTFGVHLLPIDAIVFSILPIERNPKVNCA</sequence>
<dbReference type="AlphaFoldDB" id="A0A5C5TX09"/>
<name>A0A5C5TX09_9CORY</name>
<dbReference type="OrthoDB" id="4422409at2"/>